<protein>
    <submittedName>
        <fullName evidence="8">Lipid A biosynthesis lauroyl acyltransferase</fullName>
    </submittedName>
</protein>
<dbReference type="AlphaFoldDB" id="A0AAQ1UJ24"/>
<dbReference type="PANTHER" id="PTHR30606">
    <property type="entry name" value="LIPID A BIOSYNTHESIS LAUROYL ACYLTRANSFERASE"/>
    <property type="match status" value="1"/>
</dbReference>
<dbReference type="EMBL" id="UGTJ01000001">
    <property type="protein sequence ID" value="SUB80225.1"/>
    <property type="molecule type" value="Genomic_DNA"/>
</dbReference>
<gene>
    <name evidence="8" type="ORF">NCTC13063_01508</name>
</gene>
<dbReference type="Proteomes" id="UP000255283">
    <property type="component" value="Unassembled WGS sequence"/>
</dbReference>
<organism evidence="8 9">
    <name type="scientific">Segatella buccae</name>
    <dbReference type="NCBI Taxonomy" id="28126"/>
    <lineage>
        <taxon>Bacteria</taxon>
        <taxon>Pseudomonadati</taxon>
        <taxon>Bacteroidota</taxon>
        <taxon>Bacteroidia</taxon>
        <taxon>Bacteroidales</taxon>
        <taxon>Prevotellaceae</taxon>
        <taxon>Segatella</taxon>
    </lineage>
</organism>
<name>A0AAQ1UJ24_9BACT</name>
<accession>A0AAQ1UJ24</accession>
<keyword evidence="2" id="KW-1003">Cell membrane</keyword>
<evidence type="ECO:0000313" key="9">
    <source>
        <dbReference type="Proteomes" id="UP000255283"/>
    </source>
</evidence>
<sequence length="327" mass="39271">MKTIKHALYFIAYTLAYGFWYLMSLLPLRVLYVLSDLLCLLMARVMKYRHKVIWKNLTESFPEKSEQELKQIERGFYHYFCDYIVETIKLMTMSREQLMQRMTFTGLEELNKVLADGQSVAVYLGHYGNWEWITAMPHWITGQALCCQLYHPLENEYFDRLFKYVRERQGALCISMNESLRKILQLGREGKPLVVGYISDQSPLWWNIHHWVDFLHHDTPVFTGAERIVKHTRQAFVYGDVTRVSRGHYNCEMKVISRNTSQMNDFEITDIYFRMLEETIRRQPECYLWSHNRWKRTREGFNYYCYVDENGKVMMRKNVGQNNDTTE</sequence>
<dbReference type="GO" id="GO:0005886">
    <property type="term" value="C:plasma membrane"/>
    <property type="evidence" value="ECO:0007669"/>
    <property type="project" value="UniProtKB-SubCell"/>
</dbReference>
<proteinExistence type="predicted"/>
<dbReference type="PANTHER" id="PTHR30606:SF10">
    <property type="entry name" value="PHOSPHATIDYLINOSITOL MANNOSIDE ACYLTRANSFERASE"/>
    <property type="match status" value="1"/>
</dbReference>
<keyword evidence="4" id="KW-0808">Transferase</keyword>
<keyword evidence="3" id="KW-0997">Cell inner membrane</keyword>
<keyword evidence="5 7" id="KW-0472">Membrane</keyword>
<dbReference type="Pfam" id="PF03279">
    <property type="entry name" value="Lip_A_acyltrans"/>
    <property type="match status" value="1"/>
</dbReference>
<dbReference type="GO" id="GO:0009247">
    <property type="term" value="P:glycolipid biosynthetic process"/>
    <property type="evidence" value="ECO:0007669"/>
    <property type="project" value="UniProtKB-ARBA"/>
</dbReference>
<dbReference type="InterPro" id="IPR004960">
    <property type="entry name" value="LipA_acyltrans"/>
</dbReference>
<comment type="subcellular location">
    <subcellularLocation>
        <location evidence="1">Cell inner membrane</location>
    </subcellularLocation>
</comment>
<feature type="transmembrane region" description="Helical" evidence="7">
    <location>
        <begin position="7"/>
        <end position="23"/>
    </location>
</feature>
<keyword evidence="6 8" id="KW-0012">Acyltransferase</keyword>
<dbReference type="PIRSF" id="PIRSF026649">
    <property type="entry name" value="MsbB"/>
    <property type="match status" value="1"/>
</dbReference>
<evidence type="ECO:0000313" key="8">
    <source>
        <dbReference type="EMBL" id="SUB80225.1"/>
    </source>
</evidence>
<evidence type="ECO:0000256" key="4">
    <source>
        <dbReference type="ARBA" id="ARBA00022679"/>
    </source>
</evidence>
<evidence type="ECO:0000256" key="5">
    <source>
        <dbReference type="ARBA" id="ARBA00023136"/>
    </source>
</evidence>
<evidence type="ECO:0000256" key="3">
    <source>
        <dbReference type="ARBA" id="ARBA00022519"/>
    </source>
</evidence>
<evidence type="ECO:0000256" key="7">
    <source>
        <dbReference type="SAM" id="Phobius"/>
    </source>
</evidence>
<dbReference type="CDD" id="cd07984">
    <property type="entry name" value="LPLAT_LABLAT-like"/>
    <property type="match status" value="1"/>
</dbReference>
<comment type="caution">
    <text evidence="8">The sequence shown here is derived from an EMBL/GenBank/DDBJ whole genome shotgun (WGS) entry which is preliminary data.</text>
</comment>
<keyword evidence="7" id="KW-0812">Transmembrane</keyword>
<reference evidence="8 9" key="1">
    <citation type="submission" date="2018-06" db="EMBL/GenBank/DDBJ databases">
        <authorList>
            <consortium name="Pathogen Informatics"/>
            <person name="Doyle S."/>
        </authorList>
    </citation>
    <scope>NUCLEOTIDE SEQUENCE [LARGE SCALE GENOMIC DNA]</scope>
    <source>
        <strain evidence="8 9">NCTC13063</strain>
    </source>
</reference>
<dbReference type="RefSeq" id="WP_115154158.1">
    <property type="nucleotide sequence ID" value="NZ_UGTJ01000001.1"/>
</dbReference>
<evidence type="ECO:0000256" key="1">
    <source>
        <dbReference type="ARBA" id="ARBA00004533"/>
    </source>
</evidence>
<dbReference type="GO" id="GO:0016746">
    <property type="term" value="F:acyltransferase activity"/>
    <property type="evidence" value="ECO:0007669"/>
    <property type="project" value="UniProtKB-KW"/>
</dbReference>
<evidence type="ECO:0000256" key="2">
    <source>
        <dbReference type="ARBA" id="ARBA00022475"/>
    </source>
</evidence>
<evidence type="ECO:0000256" key="6">
    <source>
        <dbReference type="ARBA" id="ARBA00023315"/>
    </source>
</evidence>
<keyword evidence="7" id="KW-1133">Transmembrane helix</keyword>